<sequence length="154" mass="16560">MSFMDTLKIIANAGINRGEEVLKASKMKFKNKPDKILGGLFEKVDGKNATEMYEKISGYKLNKTAGIVGALGVTGLAATSIGFKAYHKGSLGYISGGELPNTVNQSRTPKLMQDLEKIGTPEGAGIQGELEESMNLSQEGVEPEIVFALHQLRN</sequence>
<geneLocation type="plasmid" evidence="1 2">
    <name>pCBJ</name>
</geneLocation>
<organism evidence="1 2">
    <name type="scientific">Clostridium baratii str. Sullivan</name>
    <dbReference type="NCBI Taxonomy" id="1415775"/>
    <lineage>
        <taxon>Bacteria</taxon>
        <taxon>Bacillati</taxon>
        <taxon>Bacillota</taxon>
        <taxon>Clostridia</taxon>
        <taxon>Eubacteriales</taxon>
        <taxon>Clostridiaceae</taxon>
        <taxon>Clostridium</taxon>
    </lineage>
</organism>
<keyword evidence="1" id="KW-0614">Plasmid</keyword>
<dbReference type="AlphaFoldDB" id="A0A0A7G079"/>
<dbReference type="EMBL" id="CP006906">
    <property type="protein sequence ID" value="AIY85274.1"/>
    <property type="molecule type" value="Genomic_DNA"/>
</dbReference>
<protein>
    <submittedName>
        <fullName evidence="1">Uncharacterized protein</fullName>
    </submittedName>
</protein>
<evidence type="ECO:0000313" key="1">
    <source>
        <dbReference type="EMBL" id="AIY85274.1"/>
    </source>
</evidence>
<dbReference type="KEGG" id="cbv:U729_3277"/>
<accession>A0A0A7G079</accession>
<reference evidence="1 2" key="1">
    <citation type="journal article" date="2015" name="Infect. Genet. Evol.">
        <title>Genomic sequences of six botulinum neurotoxin-producing strains representing three clostridial species illustrate the mobility and diversity of botulinum neurotoxin genes.</title>
        <authorList>
            <person name="Smith T.J."/>
            <person name="Hill K.K."/>
            <person name="Xie G."/>
            <person name="Foley B.T."/>
            <person name="Williamson C.H."/>
            <person name="Foster J.T."/>
            <person name="Johnson S.L."/>
            <person name="Chertkov O."/>
            <person name="Teshima H."/>
            <person name="Gibbons H.S."/>
            <person name="Johnsky L.A."/>
            <person name="Karavis M.A."/>
            <person name="Smith L.A."/>
        </authorList>
    </citation>
    <scope>NUCLEOTIDE SEQUENCE [LARGE SCALE GENOMIC DNA]</scope>
    <source>
        <strain evidence="1">Sullivan</strain>
        <plasmid evidence="2">Plasmid pCBJ</plasmid>
    </source>
</reference>
<evidence type="ECO:0000313" key="2">
    <source>
        <dbReference type="Proteomes" id="UP000030635"/>
    </source>
</evidence>
<proteinExistence type="predicted"/>
<gene>
    <name evidence="1" type="ORF">U729_3277</name>
</gene>
<keyword evidence="2" id="KW-1185">Reference proteome</keyword>
<dbReference type="RefSeq" id="WP_040113865.1">
    <property type="nucleotide sequence ID" value="NZ_CP006906.1"/>
</dbReference>
<dbReference type="HOGENOM" id="CLU_1701147_0_0_9"/>
<dbReference type="Proteomes" id="UP000030635">
    <property type="component" value="Plasmid pCBJ"/>
</dbReference>
<name>A0A0A7G079_9CLOT</name>